<dbReference type="EMBL" id="JANJYJ010000010">
    <property type="protein sequence ID" value="KAK3185016.1"/>
    <property type="molecule type" value="Genomic_DNA"/>
</dbReference>
<evidence type="ECO:0000313" key="2">
    <source>
        <dbReference type="Proteomes" id="UP001281410"/>
    </source>
</evidence>
<dbReference type="Proteomes" id="UP001281410">
    <property type="component" value="Unassembled WGS sequence"/>
</dbReference>
<sequence>MRKGVLVKQSKEVVFCNVYTPNVESERVELWDFILRAQASFPMPWCIEGDFNTVLHSAQRSGNDCNYGSMRAFSSFLLQAKLVQRGLTRSVSDHCAIMIGERSEDWGPCPFRFYNEWLEDGEMMKQAREGWLGVKSMGSYGFVLSFKFRAAKD</sequence>
<protein>
    <recommendedName>
        <fullName evidence="3">Endonuclease/exonuclease/phosphatase domain-containing protein</fullName>
    </recommendedName>
</protein>
<dbReference type="AlphaFoldDB" id="A0AAD9ZMQ0"/>
<dbReference type="Gene3D" id="3.60.10.10">
    <property type="entry name" value="Endonuclease/exonuclease/phosphatase"/>
    <property type="match status" value="1"/>
</dbReference>
<keyword evidence="2" id="KW-1185">Reference proteome</keyword>
<evidence type="ECO:0008006" key="3">
    <source>
        <dbReference type="Google" id="ProtNLM"/>
    </source>
</evidence>
<dbReference type="SUPFAM" id="SSF56219">
    <property type="entry name" value="DNase I-like"/>
    <property type="match status" value="1"/>
</dbReference>
<organism evidence="1 2">
    <name type="scientific">Dipteronia sinensis</name>
    <dbReference type="NCBI Taxonomy" id="43782"/>
    <lineage>
        <taxon>Eukaryota</taxon>
        <taxon>Viridiplantae</taxon>
        <taxon>Streptophyta</taxon>
        <taxon>Embryophyta</taxon>
        <taxon>Tracheophyta</taxon>
        <taxon>Spermatophyta</taxon>
        <taxon>Magnoliopsida</taxon>
        <taxon>eudicotyledons</taxon>
        <taxon>Gunneridae</taxon>
        <taxon>Pentapetalae</taxon>
        <taxon>rosids</taxon>
        <taxon>malvids</taxon>
        <taxon>Sapindales</taxon>
        <taxon>Sapindaceae</taxon>
        <taxon>Hippocastanoideae</taxon>
        <taxon>Acereae</taxon>
        <taxon>Dipteronia</taxon>
    </lineage>
</organism>
<accession>A0AAD9ZMQ0</accession>
<evidence type="ECO:0000313" key="1">
    <source>
        <dbReference type="EMBL" id="KAK3185016.1"/>
    </source>
</evidence>
<comment type="caution">
    <text evidence="1">The sequence shown here is derived from an EMBL/GenBank/DDBJ whole genome shotgun (WGS) entry which is preliminary data.</text>
</comment>
<dbReference type="InterPro" id="IPR036691">
    <property type="entry name" value="Endo/exonu/phosph_ase_sf"/>
</dbReference>
<proteinExistence type="predicted"/>
<reference evidence="1" key="1">
    <citation type="journal article" date="2023" name="Plant J.">
        <title>Genome sequences and population genomics provide insights into the demographic history, inbreeding, and mutation load of two 'living fossil' tree species of Dipteronia.</title>
        <authorList>
            <person name="Feng Y."/>
            <person name="Comes H.P."/>
            <person name="Chen J."/>
            <person name="Zhu S."/>
            <person name="Lu R."/>
            <person name="Zhang X."/>
            <person name="Li P."/>
            <person name="Qiu J."/>
            <person name="Olsen K.M."/>
            <person name="Qiu Y."/>
        </authorList>
    </citation>
    <scope>NUCLEOTIDE SEQUENCE</scope>
    <source>
        <strain evidence="1">NBL</strain>
    </source>
</reference>
<gene>
    <name evidence="1" type="ORF">Dsin_032302</name>
</gene>
<name>A0AAD9ZMQ0_9ROSI</name>